<reference evidence="2 4" key="2">
    <citation type="journal article" date="2013" name="Nature">
        <title>Insights into bilaterian evolution from three spiralian genomes.</title>
        <authorList>
            <person name="Simakov O."/>
            <person name="Marletaz F."/>
            <person name="Cho S.J."/>
            <person name="Edsinger-Gonzales E."/>
            <person name="Havlak P."/>
            <person name="Hellsten U."/>
            <person name="Kuo D.H."/>
            <person name="Larsson T."/>
            <person name="Lv J."/>
            <person name="Arendt D."/>
            <person name="Savage R."/>
            <person name="Osoegawa K."/>
            <person name="de Jong P."/>
            <person name="Grimwood J."/>
            <person name="Chapman J.A."/>
            <person name="Shapiro H."/>
            <person name="Aerts A."/>
            <person name="Otillar R.P."/>
            <person name="Terry A.Y."/>
            <person name="Boore J.L."/>
            <person name="Grigoriev I.V."/>
            <person name="Lindberg D.R."/>
            <person name="Seaver E.C."/>
            <person name="Weisblat D.A."/>
            <person name="Putnam N.H."/>
            <person name="Rokhsar D.S."/>
        </authorList>
    </citation>
    <scope>NUCLEOTIDE SEQUENCE</scope>
</reference>
<dbReference type="KEGG" id="hro:HELRODRAFT_158793"/>
<accession>T1EN97</accession>
<dbReference type="InParanoid" id="T1EN97"/>
<dbReference type="AlphaFoldDB" id="T1EN97"/>
<name>T1EN97_HELRO</name>
<evidence type="ECO:0000313" key="4">
    <source>
        <dbReference type="Proteomes" id="UP000015101"/>
    </source>
</evidence>
<dbReference type="EMBL" id="AMQM01000132">
    <property type="status" value="NOT_ANNOTATED_CDS"/>
    <property type="molecule type" value="Genomic_DNA"/>
</dbReference>
<evidence type="ECO:0000313" key="3">
    <source>
        <dbReference type="EnsemblMetazoa" id="HelroP158793"/>
    </source>
</evidence>
<gene>
    <name evidence="3" type="primary">20198047</name>
    <name evidence="2" type="ORF">HELRODRAFT_158793</name>
</gene>
<feature type="region of interest" description="Disordered" evidence="1">
    <location>
        <begin position="145"/>
        <end position="193"/>
    </location>
</feature>
<feature type="compositionally biased region" description="Low complexity" evidence="1">
    <location>
        <begin position="148"/>
        <end position="167"/>
    </location>
</feature>
<dbReference type="EnsemblMetazoa" id="HelroT158793">
    <property type="protein sequence ID" value="HelroP158793"/>
    <property type="gene ID" value="HelroG158793"/>
</dbReference>
<dbReference type="RefSeq" id="XP_009009026.1">
    <property type="nucleotide sequence ID" value="XM_009010778.1"/>
</dbReference>
<evidence type="ECO:0000256" key="1">
    <source>
        <dbReference type="SAM" id="MobiDB-lite"/>
    </source>
</evidence>
<dbReference type="GeneID" id="20198047"/>
<dbReference type="Proteomes" id="UP000015101">
    <property type="component" value="Unassembled WGS sequence"/>
</dbReference>
<feature type="compositionally biased region" description="Polar residues" evidence="1">
    <location>
        <begin position="168"/>
        <end position="193"/>
    </location>
</feature>
<evidence type="ECO:0000313" key="2">
    <source>
        <dbReference type="EMBL" id="ESO12306.1"/>
    </source>
</evidence>
<keyword evidence="4" id="KW-1185">Reference proteome</keyword>
<reference evidence="3" key="3">
    <citation type="submission" date="2015-06" db="UniProtKB">
        <authorList>
            <consortium name="EnsemblMetazoa"/>
        </authorList>
    </citation>
    <scope>IDENTIFICATION</scope>
</reference>
<proteinExistence type="predicted"/>
<dbReference type="CTD" id="20198047"/>
<organism evidence="3 4">
    <name type="scientific">Helobdella robusta</name>
    <name type="common">Californian leech</name>
    <dbReference type="NCBI Taxonomy" id="6412"/>
    <lineage>
        <taxon>Eukaryota</taxon>
        <taxon>Metazoa</taxon>
        <taxon>Spiralia</taxon>
        <taxon>Lophotrochozoa</taxon>
        <taxon>Annelida</taxon>
        <taxon>Clitellata</taxon>
        <taxon>Hirudinea</taxon>
        <taxon>Rhynchobdellida</taxon>
        <taxon>Glossiphoniidae</taxon>
        <taxon>Helobdella</taxon>
    </lineage>
</organism>
<reference evidence="4" key="1">
    <citation type="submission" date="2012-12" db="EMBL/GenBank/DDBJ databases">
        <authorList>
            <person name="Hellsten U."/>
            <person name="Grimwood J."/>
            <person name="Chapman J.A."/>
            <person name="Shapiro H."/>
            <person name="Aerts A."/>
            <person name="Otillar R.P."/>
            <person name="Terry A.Y."/>
            <person name="Boore J.L."/>
            <person name="Simakov O."/>
            <person name="Marletaz F."/>
            <person name="Cho S.-J."/>
            <person name="Edsinger-Gonzales E."/>
            <person name="Havlak P."/>
            <person name="Kuo D.-H."/>
            <person name="Larsson T."/>
            <person name="Lv J."/>
            <person name="Arendt D."/>
            <person name="Savage R."/>
            <person name="Osoegawa K."/>
            <person name="de Jong P."/>
            <person name="Lindberg D.R."/>
            <person name="Seaver E.C."/>
            <person name="Weisblat D.A."/>
            <person name="Putnam N.H."/>
            <person name="Grigoriev I.V."/>
            <person name="Rokhsar D.S."/>
        </authorList>
    </citation>
    <scope>NUCLEOTIDE SEQUENCE</scope>
</reference>
<dbReference type="EMBL" id="KB095811">
    <property type="protein sequence ID" value="ESO12306.1"/>
    <property type="molecule type" value="Genomic_DNA"/>
</dbReference>
<sequence>MSRCFVISWLPSSALSQTVKNFQTVSHLKPPLIIAQLHLTALNLNKHPKKFVGCRIVGCGRSRRRNSVAAHRELNALKSLLVSHNSYVTLCESMLRGDHRAGNHLFMLAALLRFSYLTDRKVIMPVNNKNTWYLDKLFDFRKHSQASTNNQQHNNNTENKTTNNNTNDEIQAQTTNDTNSMNMENKTITSIET</sequence>
<protein>
    <submittedName>
        <fullName evidence="2 3">Uncharacterized protein</fullName>
    </submittedName>
</protein>
<dbReference type="HOGENOM" id="CLU_1410217_0_0_1"/>